<reference evidence="2" key="1">
    <citation type="journal article" date="2019" name="Int. J. Syst. Evol. Microbiol.">
        <title>The Global Catalogue of Microorganisms (GCM) 10K type strain sequencing project: providing services to taxonomists for standard genome sequencing and annotation.</title>
        <authorList>
            <consortium name="The Broad Institute Genomics Platform"/>
            <consortium name="The Broad Institute Genome Sequencing Center for Infectious Disease"/>
            <person name="Wu L."/>
            <person name="Ma J."/>
        </authorList>
    </citation>
    <scope>NUCLEOTIDE SEQUENCE [LARGE SCALE GENOMIC DNA]</scope>
    <source>
        <strain evidence="2">CGMCC 4.7643</strain>
    </source>
</reference>
<dbReference type="InterPro" id="IPR025680">
    <property type="entry name" value="DddI"/>
</dbReference>
<comment type="caution">
    <text evidence="1">The sequence shown here is derived from an EMBL/GenBank/DDBJ whole genome shotgun (WGS) entry which is preliminary data.</text>
</comment>
<proteinExistence type="predicted"/>
<protein>
    <submittedName>
        <fullName evidence="1">Imm1 family immunity protein</fullName>
    </submittedName>
</protein>
<dbReference type="Pfam" id="PF14430">
    <property type="entry name" value="Imm1"/>
    <property type="match status" value="1"/>
</dbReference>
<sequence>MNVEAWYDQDAEDPTFVTTAAELDAVLDAVAALDGPTLVQLYPADDPDGPELSAGLHEDRGVLRYAGHDVPAGSYSRNTGNRFPIPQWGAVRYYHMTADNDFPDDAEIPAADVRKAAHEFMTSGARPTAVGWTDEQAPPTS</sequence>
<dbReference type="EMBL" id="JBHUKU010000022">
    <property type="protein sequence ID" value="MFD2463834.1"/>
    <property type="molecule type" value="Genomic_DNA"/>
</dbReference>
<gene>
    <name evidence="1" type="ORF">ACFSYJ_34825</name>
</gene>
<evidence type="ECO:0000313" key="2">
    <source>
        <dbReference type="Proteomes" id="UP001597419"/>
    </source>
</evidence>
<accession>A0ABW5GSQ5</accession>
<evidence type="ECO:0000313" key="1">
    <source>
        <dbReference type="EMBL" id="MFD2463834.1"/>
    </source>
</evidence>
<dbReference type="Proteomes" id="UP001597419">
    <property type="component" value="Unassembled WGS sequence"/>
</dbReference>
<keyword evidence="2" id="KW-1185">Reference proteome</keyword>
<name>A0ABW5GSQ5_9PSEU</name>
<organism evidence="1 2">
    <name type="scientific">Amycolatopsis samaneae</name>
    <dbReference type="NCBI Taxonomy" id="664691"/>
    <lineage>
        <taxon>Bacteria</taxon>
        <taxon>Bacillati</taxon>
        <taxon>Actinomycetota</taxon>
        <taxon>Actinomycetes</taxon>
        <taxon>Pseudonocardiales</taxon>
        <taxon>Pseudonocardiaceae</taxon>
        <taxon>Amycolatopsis</taxon>
    </lineage>
</organism>
<dbReference type="RefSeq" id="WP_345386346.1">
    <property type="nucleotide sequence ID" value="NZ_BAABHG010000001.1"/>
</dbReference>